<dbReference type="EMBL" id="PHQY01000612">
    <property type="protein sequence ID" value="PJO43409.1"/>
    <property type="molecule type" value="Genomic_DNA"/>
</dbReference>
<dbReference type="Pfam" id="PF18813">
    <property type="entry name" value="PBECR4"/>
    <property type="match status" value="1"/>
</dbReference>
<feature type="domain" description="Phage-Barnase-EndoU-ColicinE5/D-RelE like nuclease 4" evidence="1">
    <location>
        <begin position="5"/>
        <end position="179"/>
    </location>
</feature>
<dbReference type="InterPro" id="IPR041420">
    <property type="entry name" value="PBECR4"/>
</dbReference>
<organism evidence="2 3">
    <name type="scientific">Lysinibacillus xylanilyticus</name>
    <dbReference type="NCBI Taxonomy" id="582475"/>
    <lineage>
        <taxon>Bacteria</taxon>
        <taxon>Bacillati</taxon>
        <taxon>Bacillota</taxon>
        <taxon>Bacilli</taxon>
        <taxon>Bacillales</taxon>
        <taxon>Bacillaceae</taxon>
        <taxon>Lysinibacillus</taxon>
    </lineage>
</organism>
<evidence type="ECO:0000313" key="3">
    <source>
        <dbReference type="Proteomes" id="UP000232101"/>
    </source>
</evidence>
<proteinExistence type="predicted"/>
<comment type="caution">
    <text evidence="2">The sequence shown here is derived from an EMBL/GenBank/DDBJ whole genome shotgun (WGS) entry which is preliminary data.</text>
</comment>
<evidence type="ECO:0000259" key="1">
    <source>
        <dbReference type="Pfam" id="PF18813"/>
    </source>
</evidence>
<dbReference type="AlphaFoldDB" id="A0A2M9Q5Q1"/>
<name>A0A2M9Q5Q1_9BACI</name>
<accession>A0A2M9Q5Q1</accession>
<dbReference type="Proteomes" id="UP000232101">
    <property type="component" value="Unassembled WGS sequence"/>
</dbReference>
<protein>
    <recommendedName>
        <fullName evidence="1">Phage-Barnase-EndoU-ColicinE5/D-RelE like nuclease 4 domain-containing protein</fullName>
    </recommendedName>
</protein>
<evidence type="ECO:0000313" key="2">
    <source>
        <dbReference type="EMBL" id="PJO43409.1"/>
    </source>
</evidence>
<reference evidence="2 3" key="1">
    <citation type="submission" date="2017-11" db="EMBL/GenBank/DDBJ databases">
        <title>Bacterial isolate from king chilli rhizosphere.</title>
        <authorList>
            <person name="Takhelmayum P."/>
            <person name="Sarangthem I."/>
        </authorList>
    </citation>
    <scope>NUCLEOTIDE SEQUENCE [LARGE SCALE GENOMIC DNA]</scope>
    <source>
        <strain evidence="3">t26</strain>
    </source>
</reference>
<dbReference type="RefSeq" id="WP_100543374.1">
    <property type="nucleotide sequence ID" value="NZ_PHQY01000612.1"/>
</dbReference>
<sequence>MVECIQKGIAAYETFVNKEVHYVYKKDGAYKEVVLNAKKKEFMHFCGVSYLDLRTKKKVSAPHFYNLAKANRISPSFLIEKEDGTTNQKLEVIGNLADILTPNVRVIDGQVTFFNFSFDMALRSRRQIIALSLIKENVKTDFYVPFSLLNLQTDKANSLRKSYEVHCIYSRSRDNSDYIYYQSKEYEGENKKKTKTCAL</sequence>
<gene>
    <name evidence="2" type="ORF">CWD94_12735</name>
</gene>